<proteinExistence type="predicted"/>
<dbReference type="InterPro" id="IPR057104">
    <property type="entry name" value="PDDEXK_14"/>
</dbReference>
<dbReference type="RefSeq" id="YP_009623503.1">
    <property type="nucleotide sequence ID" value="NC_042113.1"/>
</dbReference>
<keyword evidence="2" id="KW-1185">Reference proteome</keyword>
<gene>
    <name evidence="1" type="primary">ORF97</name>
</gene>
<protein>
    <submittedName>
        <fullName evidence="1">Uncharacterized protein</fullName>
    </submittedName>
</protein>
<reference evidence="1 2" key="1">
    <citation type="journal article" date="2015" name="PLoS ONE">
        <title>Investigation of a Large Collection of Pseudomonas aeruginosa Bacteriophages Collected from a Single Environmental Source in Abidjan, Cote d'Ivoire.</title>
        <authorList>
            <person name="Essoh C."/>
            <person name="Latino L."/>
            <person name="Midoux C."/>
            <person name="Blouin Y."/>
            <person name="Loukou G."/>
            <person name="Nguetta S.P."/>
            <person name="Lathro S."/>
            <person name="Cablanmian A."/>
            <person name="Kouassi A.K."/>
            <person name="Vergnaud G."/>
            <person name="Pourcel C."/>
        </authorList>
    </citation>
    <scope>NUCLEOTIDE SEQUENCE [LARGE SCALE GENOMIC DNA]</scope>
    <source>
        <strain evidence="1">Ab02</strain>
    </source>
</reference>
<dbReference type="Proteomes" id="UP000030231">
    <property type="component" value="Genome"/>
</dbReference>
<name>A0A0A1IUE9_9CAUD</name>
<dbReference type="KEGG" id="vg:40100371"/>
<dbReference type="Pfam" id="PF24579">
    <property type="entry name" value="PDDEXK_14"/>
    <property type="match status" value="1"/>
</dbReference>
<dbReference type="EMBL" id="LN610572">
    <property type="protein sequence ID" value="CEF89026.1"/>
    <property type="molecule type" value="Genomic_DNA"/>
</dbReference>
<dbReference type="GeneID" id="40100371"/>
<organism evidence="1 2">
    <name type="scientific">Pseudomonas phage vB_PaeM_C2-10_Ab02</name>
    <dbReference type="NCBI Taxonomy" id="1548900"/>
    <lineage>
        <taxon>Viruses</taxon>
        <taxon>Duplodnaviria</taxon>
        <taxon>Heunggongvirae</taxon>
        <taxon>Uroviricota</taxon>
        <taxon>Caudoviricetes</taxon>
        <taxon>Vandenendeviridae</taxon>
        <taxon>Skurskavirinae</taxon>
        <taxon>Pakpunavirus</taxon>
        <taxon>Pakpunavirus CAb02</taxon>
    </lineage>
</organism>
<accession>A0A0A1IUE9</accession>
<evidence type="ECO:0000313" key="2">
    <source>
        <dbReference type="Proteomes" id="UP000030231"/>
    </source>
</evidence>
<sequence length="140" mass="16473">MARQTYESASDRAVEEAVRSELEGRWKCSLHKLPRAHYMDWAACRNGKVVSFVELKARNNEMQKYPDFFVSQMKWLHGIEMQRVFDIPAFLVVKWTDYTGYVKMTANGVNYMSMGGRIDRGDWQDQEVMVHIPLKDFTRL</sequence>
<evidence type="ECO:0000313" key="1">
    <source>
        <dbReference type="EMBL" id="CEF89026.1"/>
    </source>
</evidence>
<dbReference type="SMR" id="A0A0A1IUE9"/>